<dbReference type="PANTHER" id="PTHR48106">
    <property type="entry name" value="QUINONE OXIDOREDUCTASE PIG3-RELATED"/>
    <property type="match status" value="1"/>
</dbReference>
<protein>
    <submittedName>
        <fullName evidence="4">NADPH:quinone reductase</fullName>
    </submittedName>
</protein>
<gene>
    <name evidence="4" type="primary">qor_6</name>
    <name evidence="4" type="ORF">GCM10017600_43970</name>
</gene>
<name>A0A9W6MEA4_9ACTN</name>
<dbReference type="GO" id="GO:0070402">
    <property type="term" value="F:NADPH binding"/>
    <property type="evidence" value="ECO:0007669"/>
    <property type="project" value="TreeGrafter"/>
</dbReference>
<keyword evidence="1" id="KW-0521">NADP</keyword>
<organism evidence="4 5">
    <name type="scientific">Streptosporangium carneum</name>
    <dbReference type="NCBI Taxonomy" id="47481"/>
    <lineage>
        <taxon>Bacteria</taxon>
        <taxon>Bacillati</taxon>
        <taxon>Actinomycetota</taxon>
        <taxon>Actinomycetes</taxon>
        <taxon>Streptosporangiales</taxon>
        <taxon>Streptosporangiaceae</taxon>
        <taxon>Streptosporangium</taxon>
    </lineage>
</organism>
<dbReference type="InterPro" id="IPR013154">
    <property type="entry name" value="ADH-like_N"/>
</dbReference>
<keyword evidence="5" id="KW-1185">Reference proteome</keyword>
<sequence>MRAVLVREFGPPEVLVAEEVPAPVAGPGQALVDVAVASITFVETQIRAGKGPTPAHRPELPMIPGNGVGGAVVGVGPDVDRALIGSRVVSTTGGSGGYAETAAVDAADLIPIPEGVRTTDAVALLADGRTAVGLVRGAAPLAGEWVLVEAAGGGVGSLLVQLSHAAGARVVAAASGQAKLSLAERFGAEVTVDYTRPDWADRVRAATGGAGVDLVFDGVGGRIGASAVALLRDGGRLSAFGMAGGAMTSLPEGEAESRGLRTVGFGAPLTPERLRELSRTALAEAAAGRLRPTVGQTFPLEAAADAHAAIEARATLGKTLLITRSGRTAGASADRTETVSP</sequence>
<dbReference type="RefSeq" id="WP_271219386.1">
    <property type="nucleotide sequence ID" value="NZ_BSEV01000009.1"/>
</dbReference>
<accession>A0A9W6MEA4</accession>
<dbReference type="Gene3D" id="3.40.50.720">
    <property type="entry name" value="NAD(P)-binding Rossmann-like Domain"/>
    <property type="match status" value="1"/>
</dbReference>
<keyword evidence="2" id="KW-0560">Oxidoreductase</keyword>
<dbReference type="PANTHER" id="PTHR48106:SF13">
    <property type="entry name" value="QUINONE OXIDOREDUCTASE-RELATED"/>
    <property type="match status" value="1"/>
</dbReference>
<dbReference type="InterPro" id="IPR011032">
    <property type="entry name" value="GroES-like_sf"/>
</dbReference>
<dbReference type="SMART" id="SM00829">
    <property type="entry name" value="PKS_ER"/>
    <property type="match status" value="1"/>
</dbReference>
<feature type="domain" description="Enoyl reductase (ER)" evidence="3">
    <location>
        <begin position="10"/>
        <end position="321"/>
    </location>
</feature>
<dbReference type="SUPFAM" id="SSF51735">
    <property type="entry name" value="NAD(P)-binding Rossmann-fold domains"/>
    <property type="match status" value="1"/>
</dbReference>
<dbReference type="GO" id="GO:0003960">
    <property type="term" value="F:quinone reductase (NADPH) activity"/>
    <property type="evidence" value="ECO:0007669"/>
    <property type="project" value="TreeGrafter"/>
</dbReference>
<dbReference type="Gene3D" id="3.90.180.10">
    <property type="entry name" value="Medium-chain alcohol dehydrogenases, catalytic domain"/>
    <property type="match status" value="1"/>
</dbReference>
<dbReference type="AlphaFoldDB" id="A0A9W6MEA4"/>
<dbReference type="InterPro" id="IPR020843">
    <property type="entry name" value="ER"/>
</dbReference>
<evidence type="ECO:0000256" key="1">
    <source>
        <dbReference type="ARBA" id="ARBA00022857"/>
    </source>
</evidence>
<evidence type="ECO:0000256" key="2">
    <source>
        <dbReference type="ARBA" id="ARBA00023002"/>
    </source>
</evidence>
<dbReference type="Proteomes" id="UP001143474">
    <property type="component" value="Unassembled WGS sequence"/>
</dbReference>
<dbReference type="EMBL" id="BSEV01000009">
    <property type="protein sequence ID" value="GLK10991.1"/>
    <property type="molecule type" value="Genomic_DNA"/>
</dbReference>
<proteinExistence type="predicted"/>
<dbReference type="InterPro" id="IPR036291">
    <property type="entry name" value="NAD(P)-bd_dom_sf"/>
</dbReference>
<evidence type="ECO:0000313" key="5">
    <source>
        <dbReference type="Proteomes" id="UP001143474"/>
    </source>
</evidence>
<dbReference type="SUPFAM" id="SSF50129">
    <property type="entry name" value="GroES-like"/>
    <property type="match status" value="1"/>
</dbReference>
<evidence type="ECO:0000313" key="4">
    <source>
        <dbReference type="EMBL" id="GLK10991.1"/>
    </source>
</evidence>
<reference evidence="4" key="1">
    <citation type="journal article" date="2014" name="Int. J. Syst. Evol. Microbiol.">
        <title>Complete genome sequence of Corynebacterium casei LMG S-19264T (=DSM 44701T), isolated from a smear-ripened cheese.</title>
        <authorList>
            <consortium name="US DOE Joint Genome Institute (JGI-PGF)"/>
            <person name="Walter F."/>
            <person name="Albersmeier A."/>
            <person name="Kalinowski J."/>
            <person name="Ruckert C."/>
        </authorList>
    </citation>
    <scope>NUCLEOTIDE SEQUENCE</scope>
    <source>
        <strain evidence="4">VKM Ac-2007</strain>
    </source>
</reference>
<dbReference type="Pfam" id="PF00107">
    <property type="entry name" value="ADH_zinc_N"/>
    <property type="match status" value="1"/>
</dbReference>
<reference evidence="4" key="2">
    <citation type="submission" date="2023-01" db="EMBL/GenBank/DDBJ databases">
        <authorList>
            <person name="Sun Q."/>
            <person name="Evtushenko L."/>
        </authorList>
    </citation>
    <scope>NUCLEOTIDE SEQUENCE</scope>
    <source>
        <strain evidence="4">VKM Ac-2007</strain>
    </source>
</reference>
<dbReference type="InterPro" id="IPR013149">
    <property type="entry name" value="ADH-like_C"/>
</dbReference>
<dbReference type="Pfam" id="PF08240">
    <property type="entry name" value="ADH_N"/>
    <property type="match status" value="1"/>
</dbReference>
<dbReference type="GO" id="GO:0035925">
    <property type="term" value="F:mRNA 3'-UTR AU-rich region binding"/>
    <property type="evidence" value="ECO:0007669"/>
    <property type="project" value="TreeGrafter"/>
</dbReference>
<dbReference type="GO" id="GO:0005829">
    <property type="term" value="C:cytosol"/>
    <property type="evidence" value="ECO:0007669"/>
    <property type="project" value="TreeGrafter"/>
</dbReference>
<evidence type="ECO:0000259" key="3">
    <source>
        <dbReference type="SMART" id="SM00829"/>
    </source>
</evidence>
<comment type="caution">
    <text evidence="4">The sequence shown here is derived from an EMBL/GenBank/DDBJ whole genome shotgun (WGS) entry which is preliminary data.</text>
</comment>